<reference evidence="3 4" key="1">
    <citation type="submission" date="2017-10" db="EMBL/GenBank/DDBJ databases">
        <title>Sequencing the genomes of 1000 actinobacteria strains.</title>
        <authorList>
            <person name="Klenk H.-P."/>
        </authorList>
    </citation>
    <scope>NUCLEOTIDE SEQUENCE [LARGE SCALE GENOMIC DNA]</scope>
    <source>
        <strain evidence="3 4">DSM 15597</strain>
    </source>
</reference>
<keyword evidence="2" id="KW-0472">Membrane</keyword>
<keyword evidence="4" id="KW-1185">Reference proteome</keyword>
<feature type="transmembrane region" description="Helical" evidence="2">
    <location>
        <begin position="74"/>
        <end position="91"/>
    </location>
</feature>
<protein>
    <submittedName>
        <fullName evidence="3">Uncharacterized protein</fullName>
    </submittedName>
</protein>
<evidence type="ECO:0000256" key="1">
    <source>
        <dbReference type="SAM" id="MobiDB-lite"/>
    </source>
</evidence>
<proteinExistence type="predicted"/>
<gene>
    <name evidence="3" type="ORF">ATK74_0246</name>
</gene>
<accession>A0A2A9CNK2</accession>
<evidence type="ECO:0000256" key="2">
    <source>
        <dbReference type="SAM" id="Phobius"/>
    </source>
</evidence>
<dbReference type="Proteomes" id="UP000226079">
    <property type="component" value="Unassembled WGS sequence"/>
</dbReference>
<evidence type="ECO:0000313" key="4">
    <source>
        <dbReference type="Proteomes" id="UP000226079"/>
    </source>
</evidence>
<evidence type="ECO:0000313" key="3">
    <source>
        <dbReference type="EMBL" id="PFG15726.1"/>
    </source>
</evidence>
<name>A0A2A9CNK2_9ACTN</name>
<dbReference type="EMBL" id="PDJC01000001">
    <property type="protein sequence ID" value="PFG15726.1"/>
    <property type="molecule type" value="Genomic_DNA"/>
</dbReference>
<comment type="caution">
    <text evidence="3">The sequence shown here is derived from an EMBL/GenBank/DDBJ whole genome shotgun (WGS) entry which is preliminary data.</text>
</comment>
<feature type="region of interest" description="Disordered" evidence="1">
    <location>
        <begin position="1"/>
        <end position="38"/>
    </location>
</feature>
<dbReference type="AlphaFoldDB" id="A0A2A9CNK2"/>
<feature type="compositionally biased region" description="Basic and acidic residues" evidence="1">
    <location>
        <begin position="29"/>
        <end position="38"/>
    </location>
</feature>
<keyword evidence="2" id="KW-1133">Transmembrane helix</keyword>
<dbReference type="RefSeq" id="WP_098459335.1">
    <property type="nucleotide sequence ID" value="NZ_PDJC01000001.1"/>
</dbReference>
<organism evidence="3 4">
    <name type="scientific">Propionicimonas paludicola</name>
    <dbReference type="NCBI Taxonomy" id="185243"/>
    <lineage>
        <taxon>Bacteria</taxon>
        <taxon>Bacillati</taxon>
        <taxon>Actinomycetota</taxon>
        <taxon>Actinomycetes</taxon>
        <taxon>Propionibacteriales</taxon>
        <taxon>Nocardioidaceae</taxon>
        <taxon>Propionicimonas</taxon>
    </lineage>
</organism>
<keyword evidence="2" id="KW-0812">Transmembrane</keyword>
<dbReference type="OrthoDB" id="9769064at2"/>
<sequence>MSSIVPPPQERFDPITARWLTPGGPLPDPARDEIDPGRRDPVTIVGPVPPELNVLGDAHLREGAGLIGAGTTHVLRWVLVALVLLAICLGFF</sequence>